<dbReference type="OrthoDB" id="1807188at2"/>
<dbReference type="PROSITE" id="PS51257">
    <property type="entry name" value="PROKAR_LIPOPROTEIN"/>
    <property type="match status" value="1"/>
</dbReference>
<protein>
    <recommendedName>
        <fullName evidence="2">DUF4412 domain-containing protein</fullName>
    </recommendedName>
</protein>
<feature type="domain" description="DUF4412" evidence="2">
    <location>
        <begin position="66"/>
        <end position="179"/>
    </location>
</feature>
<name>A0A1S6ISA5_9FIRM</name>
<dbReference type="STRING" id="1833852.B0537_00075"/>
<proteinExistence type="predicted"/>
<dbReference type="Gene3D" id="2.50.20.10">
    <property type="entry name" value="Lipoprotein localisation LolA/LolB/LppX"/>
    <property type="match status" value="1"/>
</dbReference>
<evidence type="ECO:0000313" key="3">
    <source>
        <dbReference type="EMBL" id="AQS57663.1"/>
    </source>
</evidence>
<dbReference type="SUPFAM" id="SSF89392">
    <property type="entry name" value="Prokaryotic lipoproteins and lipoprotein localization factors"/>
    <property type="match status" value="1"/>
</dbReference>
<dbReference type="KEGG" id="dfg:B0537_00075"/>
<evidence type="ECO:0000259" key="2">
    <source>
        <dbReference type="Pfam" id="PF14371"/>
    </source>
</evidence>
<evidence type="ECO:0000256" key="1">
    <source>
        <dbReference type="SAM" id="SignalP"/>
    </source>
</evidence>
<feature type="signal peptide" evidence="1">
    <location>
        <begin position="1"/>
        <end position="27"/>
    </location>
</feature>
<accession>A0A1S6ISA5</accession>
<evidence type="ECO:0000313" key="4">
    <source>
        <dbReference type="Proteomes" id="UP000189464"/>
    </source>
</evidence>
<organism evidence="3 4">
    <name type="scientific">Desulforamulus ferrireducens</name>
    <dbReference type="NCBI Taxonomy" id="1833852"/>
    <lineage>
        <taxon>Bacteria</taxon>
        <taxon>Bacillati</taxon>
        <taxon>Bacillota</taxon>
        <taxon>Clostridia</taxon>
        <taxon>Eubacteriales</taxon>
        <taxon>Peptococcaceae</taxon>
        <taxon>Desulforamulus</taxon>
    </lineage>
</organism>
<dbReference type="InterPro" id="IPR029046">
    <property type="entry name" value="LolA/LolB/LppX"/>
</dbReference>
<gene>
    <name evidence="3" type="ORF">B0537_00075</name>
</gene>
<dbReference type="RefSeq" id="WP_077712626.1">
    <property type="nucleotide sequence ID" value="NZ_CP019698.1"/>
</dbReference>
<dbReference type="EMBL" id="CP019698">
    <property type="protein sequence ID" value="AQS57663.1"/>
    <property type="molecule type" value="Genomic_DNA"/>
</dbReference>
<sequence length="235" mass="26070">MRKLLQMVLLLGALALFFVGCGGDQTAADKPAEEKAKTETASQSGDNLASLFAKAEDIKCLSYSITMSSEGKQMLNGKMYLKGNKTKMEFSAEGMSAIMFVDTEEKVAYNYLPSEQMATRIDFSQAVSQMQKSPLDYNDQYREEQYKIVGEEKVNGYDCKAVEVTSSEGLVKMWVSKEYGIPVRIESVSEGKPATIDFTDIKLDELPDSEFALPAGVQVIDMQDMMKNLPLNLPQ</sequence>
<dbReference type="Proteomes" id="UP000189464">
    <property type="component" value="Chromosome"/>
</dbReference>
<dbReference type="AlphaFoldDB" id="A0A1S6ISA5"/>
<dbReference type="Pfam" id="PF14371">
    <property type="entry name" value="DUF4412"/>
    <property type="match status" value="1"/>
</dbReference>
<keyword evidence="4" id="KW-1185">Reference proteome</keyword>
<dbReference type="InterPro" id="IPR025524">
    <property type="entry name" value="DUF4412"/>
</dbReference>
<keyword evidence="1" id="KW-0732">Signal</keyword>
<reference evidence="3 4" key="1">
    <citation type="journal article" date="2016" name="Int. J. Syst. Evol. Microbiol.">
        <title>Desulfotomaculum ferrireducens sp. nov., a moderately thermophilic sulfate-reducing and dissimilatory Fe(III)-reducing bacterium isolated from compost.</title>
        <authorList>
            <person name="Yang G."/>
            <person name="Guo J."/>
            <person name="Zhuang L."/>
            <person name="Yuan Y."/>
            <person name="Zhou S."/>
        </authorList>
    </citation>
    <scope>NUCLEOTIDE SEQUENCE [LARGE SCALE GENOMIC DNA]</scope>
    <source>
        <strain evidence="3 4">GSS09</strain>
    </source>
</reference>
<feature type="chain" id="PRO_5010520199" description="DUF4412 domain-containing protein" evidence="1">
    <location>
        <begin position="28"/>
        <end position="235"/>
    </location>
</feature>